<evidence type="ECO:0000256" key="8">
    <source>
        <dbReference type="RuleBase" id="RU367107"/>
    </source>
</evidence>
<dbReference type="InterPro" id="IPR001606">
    <property type="entry name" value="ARID_dom"/>
</dbReference>
<feature type="compositionally biased region" description="Basic and acidic residues" evidence="9">
    <location>
        <begin position="585"/>
        <end position="594"/>
    </location>
</feature>
<evidence type="ECO:0000256" key="1">
    <source>
        <dbReference type="ARBA" id="ARBA00010467"/>
    </source>
</evidence>
<evidence type="ECO:0000256" key="2">
    <source>
        <dbReference type="ARBA" id="ARBA00022454"/>
    </source>
</evidence>
<dbReference type="Pfam" id="PF08914">
    <property type="entry name" value="Myb_Rap1"/>
    <property type="match status" value="1"/>
</dbReference>
<dbReference type="GO" id="GO:0042162">
    <property type="term" value="F:telomeric DNA binding"/>
    <property type="evidence" value="ECO:0007669"/>
    <property type="project" value="TreeGrafter"/>
</dbReference>
<comment type="subcellular location">
    <subcellularLocation>
        <location evidence="8">Nucleus</location>
    </subcellularLocation>
    <subcellularLocation>
        <location evidence="8">Chromosome</location>
        <location evidence="8">Telomere</location>
    </subcellularLocation>
</comment>
<feature type="compositionally biased region" description="Low complexity" evidence="9">
    <location>
        <begin position="663"/>
        <end position="676"/>
    </location>
</feature>
<dbReference type="InterPro" id="IPR015010">
    <property type="entry name" value="TERF2IP_Myb"/>
</dbReference>
<dbReference type="InterPro" id="IPR009057">
    <property type="entry name" value="Homeodomain-like_sf"/>
</dbReference>
<comment type="function">
    <text evidence="8">Involved in the regulation of telomere length, clustering and has a specific role in telomere position effect (TPE).</text>
</comment>
<keyword evidence="2 8" id="KW-0158">Chromosome</keyword>
<feature type="region of interest" description="Disordered" evidence="9">
    <location>
        <begin position="405"/>
        <end position="686"/>
    </location>
</feature>
<dbReference type="GO" id="GO:0031848">
    <property type="term" value="P:protection from non-homologous end joining at telomere"/>
    <property type="evidence" value="ECO:0007669"/>
    <property type="project" value="TreeGrafter"/>
</dbReference>
<feature type="compositionally biased region" description="Polar residues" evidence="9">
    <location>
        <begin position="560"/>
        <end position="579"/>
    </location>
</feature>
<dbReference type="Pfam" id="PF01388">
    <property type="entry name" value="ARID"/>
    <property type="match status" value="1"/>
</dbReference>
<dbReference type="SUPFAM" id="SSF46689">
    <property type="entry name" value="Homeodomain-like"/>
    <property type="match status" value="1"/>
</dbReference>
<reference evidence="11 12" key="1">
    <citation type="journal article" date="2014" name="BMC Genomics">
        <title>Comparative genome sequencing reveals chemotype-specific gene clusters in the toxigenic black mold Stachybotrys.</title>
        <authorList>
            <person name="Semeiks J."/>
            <person name="Borek D."/>
            <person name="Otwinowski Z."/>
            <person name="Grishin N.V."/>
        </authorList>
    </citation>
    <scope>NUCLEOTIDE SEQUENCE [LARGE SCALE GENOMIC DNA]</scope>
    <source>
        <strain evidence="12">CBS 109288 / IBT 7711</strain>
    </source>
</reference>
<evidence type="ECO:0000256" key="7">
    <source>
        <dbReference type="ARBA" id="ARBA00023242"/>
    </source>
</evidence>
<feature type="region of interest" description="Disordered" evidence="9">
    <location>
        <begin position="213"/>
        <end position="258"/>
    </location>
</feature>
<protein>
    <recommendedName>
        <fullName evidence="8">DNA-binding protein RAP1</fullName>
    </recommendedName>
</protein>
<dbReference type="GO" id="GO:0070187">
    <property type="term" value="C:shelterin complex"/>
    <property type="evidence" value="ECO:0007669"/>
    <property type="project" value="TreeGrafter"/>
</dbReference>
<feature type="compositionally biased region" description="Basic and acidic residues" evidence="9">
    <location>
        <begin position="90"/>
        <end position="99"/>
    </location>
</feature>
<dbReference type="InterPro" id="IPR036431">
    <property type="entry name" value="ARID_dom_sf"/>
</dbReference>
<dbReference type="Gene3D" id="1.10.10.2170">
    <property type="match status" value="1"/>
</dbReference>
<comment type="subunit">
    <text evidence="8">Homodimer.</text>
</comment>
<gene>
    <name evidence="11" type="ORF">S7711_04956</name>
</gene>
<keyword evidence="4" id="KW-0805">Transcription regulation</keyword>
<dbReference type="InterPro" id="IPR001357">
    <property type="entry name" value="BRCT_dom"/>
</dbReference>
<dbReference type="PANTHER" id="PTHR16466:SF6">
    <property type="entry name" value="TELOMERIC REPEAT-BINDING FACTOR 2-INTERACTING PROTEIN 1"/>
    <property type="match status" value="1"/>
</dbReference>
<feature type="compositionally biased region" description="Acidic residues" evidence="9">
    <location>
        <begin position="406"/>
        <end position="417"/>
    </location>
</feature>
<dbReference type="Pfam" id="PF16589">
    <property type="entry name" value="BRCT_2"/>
    <property type="match status" value="1"/>
</dbReference>
<dbReference type="CDD" id="cd11655">
    <property type="entry name" value="rap1_myb-like"/>
    <property type="match status" value="1"/>
</dbReference>
<proteinExistence type="inferred from homology"/>
<dbReference type="InterPro" id="IPR038104">
    <property type="entry name" value="Rap1_C_sf"/>
</dbReference>
<dbReference type="Gene3D" id="1.10.150.60">
    <property type="entry name" value="ARID DNA-binding domain"/>
    <property type="match status" value="1"/>
</dbReference>
<dbReference type="AlphaFoldDB" id="A0A084AV46"/>
<evidence type="ECO:0000259" key="10">
    <source>
        <dbReference type="PROSITE" id="PS51011"/>
    </source>
</evidence>
<dbReference type="Gene3D" id="1.10.10.60">
    <property type="entry name" value="Homeodomain-like"/>
    <property type="match status" value="1"/>
</dbReference>
<feature type="domain" description="ARID" evidence="10">
    <location>
        <begin position="298"/>
        <end position="400"/>
    </location>
</feature>
<feature type="region of interest" description="Disordered" evidence="9">
    <location>
        <begin position="178"/>
        <end position="200"/>
    </location>
</feature>
<dbReference type="GO" id="GO:0010833">
    <property type="term" value="P:telomere maintenance via telomere lengthening"/>
    <property type="evidence" value="ECO:0007669"/>
    <property type="project" value="UniProtKB-UniRule"/>
</dbReference>
<dbReference type="HOGENOM" id="CLU_006783_1_0_1"/>
<evidence type="ECO:0000313" key="12">
    <source>
        <dbReference type="Proteomes" id="UP000028045"/>
    </source>
</evidence>
<evidence type="ECO:0000313" key="11">
    <source>
        <dbReference type="EMBL" id="KEY69175.1"/>
    </source>
</evidence>
<dbReference type="InterPro" id="IPR039595">
    <property type="entry name" value="TE2IP/Rap1"/>
</dbReference>
<keyword evidence="5" id="KW-0010">Activator</keyword>
<evidence type="ECO:0000256" key="5">
    <source>
        <dbReference type="ARBA" id="ARBA00023159"/>
    </source>
</evidence>
<dbReference type="PROSITE" id="PS51011">
    <property type="entry name" value="ARID"/>
    <property type="match status" value="1"/>
</dbReference>
<comment type="similarity">
    <text evidence="1 8">Belongs to the RAP1 family.</text>
</comment>
<dbReference type="SUPFAM" id="SSF46774">
    <property type="entry name" value="ARID-like"/>
    <property type="match status" value="1"/>
</dbReference>
<dbReference type="OrthoDB" id="435460at2759"/>
<evidence type="ECO:0000256" key="6">
    <source>
        <dbReference type="ARBA" id="ARBA00023163"/>
    </source>
</evidence>
<feature type="compositionally biased region" description="Acidic residues" evidence="9">
    <location>
        <begin position="533"/>
        <end position="545"/>
    </location>
</feature>
<feature type="compositionally biased region" description="Polar residues" evidence="9">
    <location>
        <begin position="609"/>
        <end position="622"/>
    </location>
</feature>
<dbReference type="Pfam" id="PF11626">
    <property type="entry name" value="Rap1_C"/>
    <property type="match status" value="1"/>
</dbReference>
<organism evidence="11 12">
    <name type="scientific">Stachybotrys chartarum (strain CBS 109288 / IBT 7711)</name>
    <name type="common">Toxic black mold</name>
    <name type="synonym">Stilbospora chartarum</name>
    <dbReference type="NCBI Taxonomy" id="1280523"/>
    <lineage>
        <taxon>Eukaryota</taxon>
        <taxon>Fungi</taxon>
        <taxon>Dikarya</taxon>
        <taxon>Ascomycota</taxon>
        <taxon>Pezizomycotina</taxon>
        <taxon>Sordariomycetes</taxon>
        <taxon>Hypocreomycetidae</taxon>
        <taxon>Hypocreales</taxon>
        <taxon>Stachybotryaceae</taxon>
        <taxon>Stachybotrys</taxon>
    </lineage>
</organism>
<dbReference type="PANTHER" id="PTHR16466">
    <property type="entry name" value="TELOMERE REPEAT-BINDING FACTOR 2-INTERACTING PROTEIN 1"/>
    <property type="match status" value="1"/>
</dbReference>
<evidence type="ECO:0000256" key="9">
    <source>
        <dbReference type="SAM" id="MobiDB-lite"/>
    </source>
</evidence>
<evidence type="ECO:0000256" key="3">
    <source>
        <dbReference type="ARBA" id="ARBA00022895"/>
    </source>
</evidence>
<feature type="region of interest" description="Disordered" evidence="9">
    <location>
        <begin position="90"/>
        <end position="113"/>
    </location>
</feature>
<dbReference type="Proteomes" id="UP000028045">
    <property type="component" value="Unassembled WGS sequence"/>
</dbReference>
<keyword evidence="3 8" id="KW-0779">Telomere</keyword>
<evidence type="ECO:0000256" key="4">
    <source>
        <dbReference type="ARBA" id="ARBA00023015"/>
    </source>
</evidence>
<sequence length="816" mass="90216">MTGHITYNGVASTVGGDIFKDVSFWVAQRVPQRGSIVDSITNNGGQVVQLEKYADILIADHARRDAPPNSYSWKLITDSMQHGMMQLKDRYRIGPDPDMPRPSGGGRPTKPGRTPFLPHEDAALASWVLAHSNNRTGNKIFQEFERKYPRHTWQSWRNRYIKNLQILPMDQLQQLAAKAATVADGQEQNTPEPSNEDVALQQPRPLEEAVPVQHNAPRPGANDASVSRPPSLVKFAPPQDNNPRPDVHSTSSPRPLARREVVRAQPDMVADSVEQPEHDDQQTTPEQDAVSEPVPSESGQEDAFHEDLETYKQATGSTIQPRPRIAGKSVELWDLLQTVAQYDIECRGAPDGREPVGDTAANWDKVAVDLGYDLTEAAGINRKLRRYYIQKVLPFLDWDYARNGKDEEDEEDEEGAEQGDHNEPDVAEENAASPRIGTSPSPQSYMPSSPPINGFKRKRSPSTFAPYSSGHGPKRRRLSPNAEIPATPEPETSPAKNALADDRRSSKGRRNLHLNDHVSGSEASQQLPPLPDPQEEQSVEPETQDFEVAVHQQPPRFARQESSFDVTPSQQLRSENCDSTPIPIDLDRGRRHQDTSSSEPPSVQRPPSARTTATTNLLSASRGTVPPAAPQPASTASRNTTPVVKAKRRPLPTSWRQEPSPRPAATVRSPRSSPRSDGSANRPRTGNINLDLISQWVEHYESLGYTNETVVEALKSTTMIPGGLAGIVMESLKHGQGIPAHYEGVWTPRDDKSLRVIMAARRSDAAADTDEAQIHQRDMAAKALKRLKNKHGEEGIELRQKFLAAQPGSESRLYQG</sequence>
<name>A0A084AV46_STACB</name>
<keyword evidence="12" id="KW-1185">Reference proteome</keyword>
<accession>A0A084AV46</accession>
<dbReference type="InterPro" id="IPR021661">
    <property type="entry name" value="Rap1_C"/>
</dbReference>
<dbReference type="EMBL" id="KL648535">
    <property type="protein sequence ID" value="KEY69175.1"/>
    <property type="molecule type" value="Genomic_DNA"/>
</dbReference>
<feature type="region of interest" description="Disordered" evidence="9">
    <location>
        <begin position="271"/>
        <end position="303"/>
    </location>
</feature>
<keyword evidence="7 8" id="KW-0539">Nucleus</keyword>
<keyword evidence="6" id="KW-0804">Transcription</keyword>